<dbReference type="EMBL" id="WCLA01000001">
    <property type="protein sequence ID" value="KAB5330602.1"/>
    <property type="molecule type" value="Genomic_DNA"/>
</dbReference>
<evidence type="ECO:0000313" key="18">
    <source>
        <dbReference type="EMBL" id="RGR28850.1"/>
    </source>
</evidence>
<evidence type="ECO:0000313" key="20">
    <source>
        <dbReference type="EMBL" id="RHB33318.1"/>
    </source>
</evidence>
<dbReference type="Proteomes" id="UP000284161">
    <property type="component" value="Unassembled WGS sequence"/>
</dbReference>
<dbReference type="PANTHER" id="PTHR34182:SF1">
    <property type="entry name" value="PROTEIN-EXPORT MEMBRANE PROTEIN SECG"/>
    <property type="match status" value="1"/>
</dbReference>
<evidence type="ECO:0000313" key="33">
    <source>
        <dbReference type="Proteomes" id="UP000467334"/>
    </source>
</evidence>
<dbReference type="EMBL" id="QRTW01000002">
    <property type="protein sequence ID" value="RGR17320.1"/>
    <property type="molecule type" value="Genomic_DNA"/>
</dbReference>
<reference evidence="24 25" key="3">
    <citation type="submission" date="2018-08" db="EMBL/GenBank/DDBJ databases">
        <title>A genome reference for cultivated species of the human gut microbiota.</title>
        <authorList>
            <person name="Zou Y."/>
            <person name="Xue W."/>
            <person name="Luo G."/>
        </authorList>
    </citation>
    <scope>NUCLEOTIDE SEQUENCE [LARGE SCALE GENOMIC DNA]</scope>
    <source>
        <strain evidence="19 30">AF12-7</strain>
        <strain evidence="18 28">AF25-6</strain>
        <strain evidence="17 25">AF26-20BH</strain>
        <strain evidence="22 29">AF35-20</strain>
        <strain evidence="21 27">AM25-16</strain>
        <strain evidence="20 26">AM40-34</strain>
        <strain evidence="16 24">TF03-6</strain>
    </source>
</reference>
<comment type="subcellular location">
    <subcellularLocation>
        <location evidence="1 10">Cell membrane</location>
        <topology evidence="1 10">Multi-pass membrane protein</topology>
    </subcellularLocation>
</comment>
<dbReference type="GO" id="GO:0005886">
    <property type="term" value="C:plasma membrane"/>
    <property type="evidence" value="ECO:0007669"/>
    <property type="project" value="UniProtKB-SubCell"/>
</dbReference>
<dbReference type="EMBL" id="WCLP01000003">
    <property type="protein sequence ID" value="KAB5284073.1"/>
    <property type="molecule type" value="Genomic_DNA"/>
</dbReference>
<comment type="function">
    <text evidence="10">Involved in protein export. Participates in an early event of protein translocation.</text>
</comment>
<evidence type="ECO:0000313" key="29">
    <source>
        <dbReference type="Proteomes" id="UP000284604"/>
    </source>
</evidence>
<evidence type="ECO:0000313" key="23">
    <source>
        <dbReference type="Proteomes" id="UP000056419"/>
    </source>
</evidence>
<dbReference type="EMBL" id="QSSV01000002">
    <property type="protein sequence ID" value="RGM15922.1"/>
    <property type="molecule type" value="Genomic_DNA"/>
</dbReference>
<keyword evidence="6 10" id="KW-0653">Protein transport</keyword>
<dbReference type="EMBL" id="QRPN01000001">
    <property type="protein sequence ID" value="RHM22763.1"/>
    <property type="molecule type" value="Genomic_DNA"/>
</dbReference>
<evidence type="ECO:0000313" key="13">
    <source>
        <dbReference type="EMBL" id="KAB5316714.1"/>
    </source>
</evidence>
<evidence type="ECO:0000313" key="22">
    <source>
        <dbReference type="EMBL" id="RHM22763.1"/>
    </source>
</evidence>
<dbReference type="Proteomes" id="UP000284604">
    <property type="component" value="Unassembled WGS sequence"/>
</dbReference>
<dbReference type="PATRIC" id="fig|46506.5.peg.2458"/>
<comment type="similarity">
    <text evidence="2 10">Belongs to the SecG family.</text>
</comment>
<dbReference type="Proteomes" id="UP000440773">
    <property type="component" value="Unassembled WGS sequence"/>
</dbReference>
<evidence type="ECO:0000313" key="21">
    <source>
        <dbReference type="EMBL" id="RHF75736.1"/>
    </source>
</evidence>
<protein>
    <recommendedName>
        <fullName evidence="10">Protein-export membrane protein SecG</fullName>
    </recommendedName>
</protein>
<dbReference type="Pfam" id="PF03840">
    <property type="entry name" value="SecG"/>
    <property type="match status" value="1"/>
</dbReference>
<evidence type="ECO:0000256" key="10">
    <source>
        <dbReference type="RuleBase" id="RU365087"/>
    </source>
</evidence>
<sequence>MYLLLVILMVIASILMCFIVLIQNSKGGGLASGFSSSNQIMGVRKTTDFLEKATWSLAVFLVVMSVASAYVIPSASHKGGDVILEQAQQEEKTNPYNMPVGTAAPKAEQPAETAPATTAPAATDAAEPAGN</sequence>
<dbReference type="EMBL" id="LRGC01000010">
    <property type="protein sequence ID" value="KWR54042.1"/>
    <property type="molecule type" value="Genomic_DNA"/>
</dbReference>
<dbReference type="InterPro" id="IPR004692">
    <property type="entry name" value="SecG"/>
</dbReference>
<comment type="caution">
    <text evidence="15">The sequence shown here is derived from an EMBL/GenBank/DDBJ whole genome shotgun (WGS) entry which is preliminary data.</text>
</comment>
<keyword evidence="3 10" id="KW-0813">Transport</keyword>
<dbReference type="Proteomes" id="UP000467334">
    <property type="component" value="Unassembled WGS sequence"/>
</dbReference>
<dbReference type="Proteomes" id="UP000283762">
    <property type="component" value="Unassembled WGS sequence"/>
</dbReference>
<dbReference type="EMBL" id="QSGN01000002">
    <property type="protein sequence ID" value="RHB33318.1"/>
    <property type="molecule type" value="Genomic_DNA"/>
</dbReference>
<dbReference type="RefSeq" id="WP_005657777.1">
    <property type="nucleotide sequence ID" value="NZ_AP031449.1"/>
</dbReference>
<keyword evidence="5 10" id="KW-0812">Transmembrane</keyword>
<proteinExistence type="inferred from homology"/>
<dbReference type="NCBIfam" id="TIGR00810">
    <property type="entry name" value="secG"/>
    <property type="match status" value="1"/>
</dbReference>
<dbReference type="AlphaFoldDB" id="A0A125MFH1"/>
<organism evidence="15 23">
    <name type="scientific">Bacteroides stercoris</name>
    <dbReference type="NCBI Taxonomy" id="46506"/>
    <lineage>
        <taxon>Bacteria</taxon>
        <taxon>Pseudomonadati</taxon>
        <taxon>Bacteroidota</taxon>
        <taxon>Bacteroidia</taxon>
        <taxon>Bacteroidales</taxon>
        <taxon>Bacteroidaceae</taxon>
        <taxon>Bacteroides</taxon>
    </lineage>
</organism>
<dbReference type="PANTHER" id="PTHR34182">
    <property type="entry name" value="PROTEIN-EXPORT MEMBRANE PROTEIN SECG"/>
    <property type="match status" value="1"/>
</dbReference>
<dbReference type="GO" id="GO:0043952">
    <property type="term" value="P:protein transport by the Sec complex"/>
    <property type="evidence" value="ECO:0007669"/>
    <property type="project" value="TreeGrafter"/>
</dbReference>
<evidence type="ECO:0000313" key="24">
    <source>
        <dbReference type="Proteomes" id="UP000261223"/>
    </source>
</evidence>
<reference evidence="31 32" key="4">
    <citation type="journal article" date="2019" name="Nat. Med.">
        <title>A library of human gut bacterial isolates paired with longitudinal multiomics data enables mechanistic microbiome research.</title>
        <authorList>
            <person name="Poyet M."/>
            <person name="Groussin M."/>
            <person name="Gibbons S.M."/>
            <person name="Avila-Pacheco J."/>
            <person name="Jiang X."/>
            <person name="Kearney S.M."/>
            <person name="Perrotta A.R."/>
            <person name="Berdy B."/>
            <person name="Zhao S."/>
            <person name="Lieberman T.D."/>
            <person name="Swanson P.K."/>
            <person name="Smith M."/>
            <person name="Roesemann S."/>
            <person name="Alexander J.E."/>
            <person name="Rich S.A."/>
            <person name="Livny J."/>
            <person name="Vlamakis H."/>
            <person name="Clish C."/>
            <person name="Bullock K."/>
            <person name="Deik A."/>
            <person name="Scott J."/>
            <person name="Pierce K.A."/>
            <person name="Xavier R.J."/>
            <person name="Alm E.J."/>
        </authorList>
    </citation>
    <scope>NUCLEOTIDE SEQUENCE [LARGE SCALE GENOMIC DNA]</scope>
    <source>
        <strain evidence="12 32">BIOML-A17</strain>
        <strain evidence="14 31">BIOML-A2</strain>
        <strain evidence="13 33">BIOML-A6</strain>
    </source>
</reference>
<keyword evidence="4 10" id="KW-1003">Cell membrane</keyword>
<reference evidence="15" key="2">
    <citation type="submission" date="2016-01" db="EMBL/GenBank/DDBJ databases">
        <authorList>
            <person name="McClelland M."/>
            <person name="Jain A."/>
            <person name="Saraogi P."/>
            <person name="Mendelson R."/>
            <person name="Westerman R."/>
            <person name="SanMiguel P."/>
            <person name="Csonka L."/>
        </authorList>
    </citation>
    <scope>NUCLEOTIDE SEQUENCE</scope>
    <source>
        <strain evidence="15">CL09T03C01</strain>
    </source>
</reference>
<evidence type="ECO:0000256" key="9">
    <source>
        <dbReference type="ARBA" id="ARBA00023136"/>
    </source>
</evidence>
<evidence type="ECO:0000313" key="17">
    <source>
        <dbReference type="EMBL" id="RGR17320.1"/>
    </source>
</evidence>
<dbReference type="EMBL" id="QSAF01000004">
    <property type="protein sequence ID" value="RGW35273.1"/>
    <property type="molecule type" value="Genomic_DNA"/>
</dbReference>
<dbReference type="GO" id="GO:0015450">
    <property type="term" value="F:protein-transporting ATPase activity"/>
    <property type="evidence" value="ECO:0007669"/>
    <property type="project" value="UniProtKB-UniRule"/>
</dbReference>
<evidence type="ECO:0000256" key="5">
    <source>
        <dbReference type="ARBA" id="ARBA00022692"/>
    </source>
</evidence>
<feature type="transmembrane region" description="Helical" evidence="10">
    <location>
        <begin position="55"/>
        <end position="72"/>
    </location>
</feature>
<keyword evidence="23" id="KW-1185">Reference proteome</keyword>
<evidence type="ECO:0000256" key="2">
    <source>
        <dbReference type="ARBA" id="ARBA00008445"/>
    </source>
</evidence>
<keyword evidence="9 10" id="KW-0472">Membrane</keyword>
<evidence type="ECO:0000256" key="3">
    <source>
        <dbReference type="ARBA" id="ARBA00022448"/>
    </source>
</evidence>
<evidence type="ECO:0000313" key="31">
    <source>
        <dbReference type="Proteomes" id="UP000431177"/>
    </source>
</evidence>
<accession>A0A125MFH1</accession>
<evidence type="ECO:0000256" key="11">
    <source>
        <dbReference type="SAM" id="MobiDB-lite"/>
    </source>
</evidence>
<dbReference type="GeneID" id="31798626"/>
<dbReference type="EMBL" id="QRHJ01000020">
    <property type="protein sequence ID" value="RHF75736.1"/>
    <property type="molecule type" value="Genomic_DNA"/>
</dbReference>
<evidence type="ECO:0000256" key="8">
    <source>
        <dbReference type="ARBA" id="ARBA00023010"/>
    </source>
</evidence>
<evidence type="ECO:0000256" key="4">
    <source>
        <dbReference type="ARBA" id="ARBA00022475"/>
    </source>
</evidence>
<evidence type="ECO:0000313" key="25">
    <source>
        <dbReference type="Proteomes" id="UP000283310"/>
    </source>
</evidence>
<evidence type="ECO:0000313" key="15">
    <source>
        <dbReference type="EMBL" id="KWR54042.1"/>
    </source>
</evidence>
<keyword evidence="7 10" id="KW-1133">Transmembrane helix</keyword>
<reference evidence="15 23" key="1">
    <citation type="journal article" date="2016" name="BMC Genomics">
        <title>Type VI secretion systems of human gut Bacteroidales segregate into three genetic architectures, two of which are contained on mobile genetic elements.</title>
        <authorList>
            <person name="Coyne M.J."/>
            <person name="Roelofs K.G."/>
            <person name="Comstock L.E."/>
        </authorList>
    </citation>
    <scope>NUCLEOTIDE SEQUENCE [LARGE SCALE GENOMIC DNA]</scope>
    <source>
        <strain evidence="15 23">CL09T03C01</strain>
    </source>
</reference>
<name>A0A125MFH1_BACSE</name>
<keyword evidence="8 10" id="KW-0811">Translocation</keyword>
<dbReference type="Proteomes" id="UP000283482">
    <property type="component" value="Unassembled WGS sequence"/>
</dbReference>
<evidence type="ECO:0000313" key="28">
    <source>
        <dbReference type="Proteomes" id="UP000284161"/>
    </source>
</evidence>
<dbReference type="EMBL" id="QRUB01000003">
    <property type="protein sequence ID" value="RGR28850.1"/>
    <property type="molecule type" value="Genomic_DNA"/>
</dbReference>
<evidence type="ECO:0000256" key="6">
    <source>
        <dbReference type="ARBA" id="ARBA00022927"/>
    </source>
</evidence>
<feature type="compositionally biased region" description="Low complexity" evidence="11">
    <location>
        <begin position="102"/>
        <end position="131"/>
    </location>
</feature>
<dbReference type="STRING" id="46506.AA415_02293"/>
<dbReference type="Proteomes" id="UP000283310">
    <property type="component" value="Unassembled WGS sequence"/>
</dbReference>
<evidence type="ECO:0000313" key="27">
    <source>
        <dbReference type="Proteomes" id="UP000283762"/>
    </source>
</evidence>
<dbReference type="Proteomes" id="UP000261223">
    <property type="component" value="Unassembled WGS sequence"/>
</dbReference>
<evidence type="ECO:0000256" key="7">
    <source>
        <dbReference type="ARBA" id="ARBA00022989"/>
    </source>
</evidence>
<dbReference type="Proteomes" id="UP000285150">
    <property type="component" value="Unassembled WGS sequence"/>
</dbReference>
<comment type="caution">
    <text evidence="10">Lacks conserved residue(s) required for the propagation of feature annotation.</text>
</comment>
<dbReference type="EMBL" id="WCLE01000001">
    <property type="protein sequence ID" value="KAB5316714.1"/>
    <property type="molecule type" value="Genomic_DNA"/>
</dbReference>
<evidence type="ECO:0000256" key="1">
    <source>
        <dbReference type="ARBA" id="ARBA00004651"/>
    </source>
</evidence>
<feature type="region of interest" description="Disordered" evidence="11">
    <location>
        <begin position="86"/>
        <end position="131"/>
    </location>
</feature>
<gene>
    <name evidence="12" type="primary">secG</name>
    <name evidence="15" type="ORF">AA415_02293</name>
    <name evidence="21" type="ORF">DW668_08730</name>
    <name evidence="20" type="ORF">DW889_01815</name>
    <name evidence="19" type="ORF">DWV77_04725</name>
    <name evidence="18" type="ORF">DWY58_06230</name>
    <name evidence="17" type="ORF">DWY65_01670</name>
    <name evidence="22" type="ORF">DWZ78_00415</name>
    <name evidence="16" type="ORF">DXC34_02350</name>
    <name evidence="14" type="ORF">F9950_00635</name>
    <name evidence="13" type="ORF">F9958_00570</name>
    <name evidence="12" type="ORF">F9962_01510</name>
</gene>
<evidence type="ECO:0000313" key="12">
    <source>
        <dbReference type="EMBL" id="KAB5284073.1"/>
    </source>
</evidence>
<dbReference type="GO" id="GO:0009306">
    <property type="term" value="P:protein secretion"/>
    <property type="evidence" value="ECO:0007669"/>
    <property type="project" value="UniProtKB-UniRule"/>
</dbReference>
<dbReference type="GO" id="GO:0065002">
    <property type="term" value="P:intracellular protein transmembrane transport"/>
    <property type="evidence" value="ECO:0007669"/>
    <property type="project" value="TreeGrafter"/>
</dbReference>
<dbReference type="Proteomes" id="UP000056419">
    <property type="component" value="Unassembled WGS sequence"/>
</dbReference>
<evidence type="ECO:0000313" key="32">
    <source>
        <dbReference type="Proteomes" id="UP000440773"/>
    </source>
</evidence>
<evidence type="ECO:0000313" key="30">
    <source>
        <dbReference type="Proteomes" id="UP000285150"/>
    </source>
</evidence>
<evidence type="ECO:0000313" key="19">
    <source>
        <dbReference type="EMBL" id="RGW35273.1"/>
    </source>
</evidence>
<evidence type="ECO:0000313" key="16">
    <source>
        <dbReference type="EMBL" id="RGM15922.1"/>
    </source>
</evidence>
<evidence type="ECO:0000313" key="14">
    <source>
        <dbReference type="EMBL" id="KAB5330602.1"/>
    </source>
</evidence>
<dbReference type="Proteomes" id="UP000431177">
    <property type="component" value="Unassembled WGS sequence"/>
</dbReference>
<evidence type="ECO:0000313" key="26">
    <source>
        <dbReference type="Proteomes" id="UP000283482"/>
    </source>
</evidence>